<dbReference type="PROSITE" id="PS00798">
    <property type="entry name" value="ALDOKETO_REDUCTASE_1"/>
    <property type="match status" value="1"/>
</dbReference>
<comment type="similarity">
    <text evidence="1">Belongs to the aldo/keto reductase family.</text>
</comment>
<dbReference type="InterPro" id="IPR023210">
    <property type="entry name" value="NADP_OxRdtase_dom"/>
</dbReference>
<evidence type="ECO:0000256" key="2">
    <source>
        <dbReference type="ARBA" id="ARBA00022857"/>
    </source>
</evidence>
<evidence type="ECO:0000256" key="1">
    <source>
        <dbReference type="ARBA" id="ARBA00007905"/>
    </source>
</evidence>
<feature type="domain" description="NADP-dependent oxidoreductase" evidence="4">
    <location>
        <begin position="15"/>
        <end position="258"/>
    </location>
</feature>
<accession>A0ABN1B770</accession>
<evidence type="ECO:0000313" key="5">
    <source>
        <dbReference type="EMBL" id="GAA0491718.1"/>
    </source>
</evidence>
<evidence type="ECO:0000256" key="3">
    <source>
        <dbReference type="ARBA" id="ARBA00023002"/>
    </source>
</evidence>
<sequence>MKTIKLNNGLEMPLLGFGVFQIPDEAECERAVLDALETGYRLIDTARAYNNEEAVGRAIRKSGIPREEIFLTTKLWVDDTGYDKTRAAVEKALVKLQVDYIDLYLIHQPFGDVYGSWRAMEDMVKEGKLRSIGVSNFHTDRLVDLIIHNEIVPAVNQIETHPFNQRHEDHAIMKEYGVVHESWAPFAEGKDNIFKHNVLVEIGKKYDKTAAQVILRWLTQNAIVALPKSVNKGRIQENYSSQTFNLSEEDMKRIAELDKKETLFIDHRSHEIVEQFSR</sequence>
<dbReference type="Proteomes" id="UP001410648">
    <property type="component" value="Unassembled WGS sequence"/>
</dbReference>
<proteinExistence type="inferred from homology"/>
<organism evidence="5 6">
    <name type="scientific">Alkalibacterium indicireducens</name>
    <dbReference type="NCBI Taxonomy" id="398758"/>
    <lineage>
        <taxon>Bacteria</taxon>
        <taxon>Bacillati</taxon>
        <taxon>Bacillota</taxon>
        <taxon>Bacilli</taxon>
        <taxon>Lactobacillales</taxon>
        <taxon>Carnobacteriaceae</taxon>
        <taxon>Alkalibacterium</taxon>
    </lineage>
</organism>
<dbReference type="PRINTS" id="PR00069">
    <property type="entry name" value="ALDKETRDTASE"/>
</dbReference>
<dbReference type="EMBL" id="BAAADA010000180">
    <property type="protein sequence ID" value="GAA0491718.1"/>
    <property type="molecule type" value="Genomic_DNA"/>
</dbReference>
<dbReference type="Pfam" id="PF00248">
    <property type="entry name" value="Aldo_ket_red"/>
    <property type="match status" value="1"/>
</dbReference>
<gene>
    <name evidence="5" type="ORF">GCM10008936_18680</name>
</gene>
<keyword evidence="3" id="KW-0560">Oxidoreductase</keyword>
<dbReference type="PIRSF" id="PIRSF000097">
    <property type="entry name" value="AKR"/>
    <property type="match status" value="1"/>
</dbReference>
<dbReference type="Gene3D" id="3.20.20.100">
    <property type="entry name" value="NADP-dependent oxidoreductase domain"/>
    <property type="match status" value="1"/>
</dbReference>
<comment type="caution">
    <text evidence="5">The sequence shown here is derived from an EMBL/GenBank/DDBJ whole genome shotgun (WGS) entry which is preliminary data.</text>
</comment>
<keyword evidence="6" id="KW-1185">Reference proteome</keyword>
<dbReference type="RefSeq" id="WP_346025237.1">
    <property type="nucleotide sequence ID" value="NZ_BAAADA010000180.1"/>
</dbReference>
<reference evidence="5 6" key="1">
    <citation type="journal article" date="2019" name="Int. J. Syst. Evol. Microbiol.">
        <title>The Global Catalogue of Microorganisms (GCM) 10K type strain sequencing project: providing services to taxonomists for standard genome sequencing and annotation.</title>
        <authorList>
            <consortium name="The Broad Institute Genomics Platform"/>
            <consortium name="The Broad Institute Genome Sequencing Center for Infectious Disease"/>
            <person name="Wu L."/>
            <person name="Ma J."/>
        </authorList>
    </citation>
    <scope>NUCLEOTIDE SEQUENCE [LARGE SCALE GENOMIC DNA]</scope>
    <source>
        <strain evidence="5 6">JCM 14232</strain>
    </source>
</reference>
<dbReference type="InterPro" id="IPR020471">
    <property type="entry name" value="AKR"/>
</dbReference>
<dbReference type="InterPro" id="IPR018170">
    <property type="entry name" value="Aldo/ket_reductase_CS"/>
</dbReference>
<dbReference type="PANTHER" id="PTHR43827">
    <property type="entry name" value="2,5-DIKETO-D-GLUCONIC ACID REDUCTASE"/>
    <property type="match status" value="1"/>
</dbReference>
<protein>
    <submittedName>
        <fullName evidence="5">Aldo/keto reductase</fullName>
    </submittedName>
</protein>
<dbReference type="PANTHER" id="PTHR43827:SF3">
    <property type="entry name" value="NADP-DEPENDENT OXIDOREDUCTASE DOMAIN-CONTAINING PROTEIN"/>
    <property type="match status" value="1"/>
</dbReference>
<keyword evidence="2" id="KW-0521">NADP</keyword>
<dbReference type="InterPro" id="IPR036812">
    <property type="entry name" value="NAD(P)_OxRdtase_dom_sf"/>
</dbReference>
<evidence type="ECO:0000259" key="4">
    <source>
        <dbReference type="Pfam" id="PF00248"/>
    </source>
</evidence>
<name>A0ABN1B770_9LACT</name>
<evidence type="ECO:0000313" key="6">
    <source>
        <dbReference type="Proteomes" id="UP001410648"/>
    </source>
</evidence>
<dbReference type="CDD" id="cd19133">
    <property type="entry name" value="AKR_AKR5F1"/>
    <property type="match status" value="1"/>
</dbReference>
<dbReference type="SUPFAM" id="SSF51430">
    <property type="entry name" value="NAD(P)-linked oxidoreductase"/>
    <property type="match status" value="1"/>
</dbReference>